<dbReference type="CDD" id="cd17470">
    <property type="entry name" value="T3SS_Flik_C"/>
    <property type="match status" value="1"/>
</dbReference>
<reference evidence="3" key="1">
    <citation type="submission" date="2018-06" db="EMBL/GenBank/DDBJ databases">
        <authorList>
            <person name="Zhirakovskaya E."/>
        </authorList>
    </citation>
    <scope>NUCLEOTIDE SEQUENCE</scope>
</reference>
<feature type="domain" description="Flagellar hook-length control protein-like C-terminal" evidence="2">
    <location>
        <begin position="251"/>
        <end position="333"/>
    </location>
</feature>
<feature type="region of interest" description="Disordered" evidence="1">
    <location>
        <begin position="15"/>
        <end position="34"/>
    </location>
</feature>
<evidence type="ECO:0000313" key="3">
    <source>
        <dbReference type="EMBL" id="VAX00659.1"/>
    </source>
</evidence>
<dbReference type="Gene3D" id="3.30.750.140">
    <property type="match status" value="1"/>
</dbReference>
<proteinExistence type="predicted"/>
<dbReference type="InterPro" id="IPR052563">
    <property type="entry name" value="FliK"/>
</dbReference>
<evidence type="ECO:0000259" key="2">
    <source>
        <dbReference type="Pfam" id="PF02120"/>
    </source>
</evidence>
<gene>
    <name evidence="3" type="ORF">MNBD_GAMMA21-241</name>
</gene>
<feature type="region of interest" description="Disordered" evidence="1">
    <location>
        <begin position="326"/>
        <end position="352"/>
    </location>
</feature>
<protein>
    <recommendedName>
        <fullName evidence="2">Flagellar hook-length control protein-like C-terminal domain-containing protein</fullName>
    </recommendedName>
</protein>
<feature type="compositionally biased region" description="Polar residues" evidence="1">
    <location>
        <begin position="339"/>
        <end position="352"/>
    </location>
</feature>
<organism evidence="3">
    <name type="scientific">hydrothermal vent metagenome</name>
    <dbReference type="NCBI Taxonomy" id="652676"/>
    <lineage>
        <taxon>unclassified sequences</taxon>
        <taxon>metagenomes</taxon>
        <taxon>ecological metagenomes</taxon>
    </lineage>
</organism>
<accession>A0A3B1A4J7</accession>
<name>A0A3B1A4J7_9ZZZZ</name>
<dbReference type="Pfam" id="PF02120">
    <property type="entry name" value="Flg_hook"/>
    <property type="match status" value="1"/>
</dbReference>
<dbReference type="PANTHER" id="PTHR37533">
    <property type="entry name" value="FLAGELLAR HOOK-LENGTH CONTROL PROTEIN"/>
    <property type="match status" value="1"/>
</dbReference>
<sequence>MSEFLPSVLAANMPMEAGPVPSSQPGGSSDGSEVSDFASLIADMNFDSATAEVPALDAPPGQPGLTDPLLLASLVEGETQNPTNIDPLATVELQISGNPLPLSAPIVAISGFGIQANQAGASVIAFQGDAKNMMTTGVQYANAIAPALQQPQLQLSGMMQPTAMLQEMEALAAVKIEMAKSIDMLSSLQQQQNLSTLTDSITSLSGQPSGHATMGLQGVTEFSNILAASTRSPEPMTATLNQPQWNNQIGDRIHWMISQGLRQAEIRLNPPELGMLEVRIHMQGDQATIQFNTAHADVKDALDSALPRLREMLAENGLNLADVNVSHQGQQQAKHDEGSNSNQGINSSELDSEQITGIEDIKSFSGNGVIDFYA</sequence>
<evidence type="ECO:0000256" key="1">
    <source>
        <dbReference type="SAM" id="MobiDB-lite"/>
    </source>
</evidence>
<dbReference type="AlphaFoldDB" id="A0A3B1A4J7"/>
<dbReference type="InterPro" id="IPR038610">
    <property type="entry name" value="FliK-like_C_sf"/>
</dbReference>
<dbReference type="EMBL" id="UOFR01000078">
    <property type="protein sequence ID" value="VAX00659.1"/>
    <property type="molecule type" value="Genomic_DNA"/>
</dbReference>
<feature type="compositionally biased region" description="Low complexity" evidence="1">
    <location>
        <begin position="18"/>
        <end position="32"/>
    </location>
</feature>
<dbReference type="InterPro" id="IPR021136">
    <property type="entry name" value="Flagellar_hook_control-like_C"/>
</dbReference>
<dbReference type="PANTHER" id="PTHR37533:SF2">
    <property type="entry name" value="FLAGELLAR HOOK-LENGTH CONTROL PROTEIN"/>
    <property type="match status" value="1"/>
</dbReference>